<evidence type="ECO:0000313" key="2">
    <source>
        <dbReference type="Proteomes" id="UP001232343"/>
    </source>
</evidence>
<keyword evidence="2" id="KW-1185">Reference proteome</keyword>
<gene>
    <name evidence="1" type="ORF">J2S14_000586</name>
</gene>
<dbReference type="RefSeq" id="WP_280518470.1">
    <property type="nucleotide sequence ID" value="NZ_JALIRM010000001.1"/>
</dbReference>
<protein>
    <recommendedName>
        <fullName evidence="3">ATP synthase F0 subunit 8</fullName>
    </recommendedName>
</protein>
<name>A0ABU0D067_9BACI</name>
<proteinExistence type="predicted"/>
<organism evidence="1 2">
    <name type="scientific">Lederbergia wuyishanensis</name>
    <dbReference type="NCBI Taxonomy" id="1347903"/>
    <lineage>
        <taxon>Bacteria</taxon>
        <taxon>Bacillati</taxon>
        <taxon>Bacillota</taxon>
        <taxon>Bacilli</taxon>
        <taxon>Bacillales</taxon>
        <taxon>Bacillaceae</taxon>
        <taxon>Lederbergia</taxon>
    </lineage>
</organism>
<comment type="caution">
    <text evidence="1">The sequence shown here is derived from an EMBL/GenBank/DDBJ whole genome shotgun (WGS) entry which is preliminary data.</text>
</comment>
<evidence type="ECO:0008006" key="3">
    <source>
        <dbReference type="Google" id="ProtNLM"/>
    </source>
</evidence>
<dbReference type="Proteomes" id="UP001232343">
    <property type="component" value="Unassembled WGS sequence"/>
</dbReference>
<dbReference type="EMBL" id="JAUSUO010000001">
    <property type="protein sequence ID" value="MDQ0341793.1"/>
    <property type="molecule type" value="Genomic_DNA"/>
</dbReference>
<accession>A0ABU0D067</accession>
<reference evidence="1 2" key="1">
    <citation type="submission" date="2023-07" db="EMBL/GenBank/DDBJ databases">
        <title>Genomic Encyclopedia of Type Strains, Phase IV (KMG-IV): sequencing the most valuable type-strain genomes for metagenomic binning, comparative biology and taxonomic classification.</title>
        <authorList>
            <person name="Goeker M."/>
        </authorList>
    </citation>
    <scope>NUCLEOTIDE SEQUENCE [LARGE SCALE GENOMIC DNA]</scope>
    <source>
        <strain evidence="1 2">DSM 27848</strain>
    </source>
</reference>
<sequence length="44" mass="5011">MVILYFSIIGGLFYKMFLYPSIEDKHRNKSANTSITKKAADLNA</sequence>
<evidence type="ECO:0000313" key="1">
    <source>
        <dbReference type="EMBL" id="MDQ0341793.1"/>
    </source>
</evidence>